<dbReference type="RefSeq" id="WP_046945805.1">
    <property type="nucleotide sequence ID" value="NZ_JACLPZ010000005.1"/>
</dbReference>
<dbReference type="AlphaFoldDB" id="A0AAW4QUP9"/>
<comment type="caution">
    <text evidence="1">The sequence shown here is derived from an EMBL/GenBank/DDBJ whole genome shotgun (WGS) entry which is preliminary data.</text>
</comment>
<name>A0AAW4QUP9_BACCE</name>
<accession>A0AAW4QUP9</accession>
<evidence type="ECO:0000313" key="2">
    <source>
        <dbReference type="Proteomes" id="UP001197806"/>
    </source>
</evidence>
<protein>
    <submittedName>
        <fullName evidence="1">Uncharacterized protein</fullName>
    </submittedName>
</protein>
<sequence>MINKIVVSLIQERVADTFGFPVYRLDNGTELTKELFIELMYEMEYKDHSFYMDDIIAEAHKVGMTAEEVLQSLTEVCNAYKDIIEILEHAPEVHKQQLINKFYGYINDGLRAETKTFLN</sequence>
<dbReference type="EMBL" id="JACLPZ010000005">
    <property type="protein sequence ID" value="MBY0036319.1"/>
    <property type="molecule type" value="Genomic_DNA"/>
</dbReference>
<dbReference type="Proteomes" id="UP001197806">
    <property type="component" value="Unassembled WGS sequence"/>
</dbReference>
<proteinExistence type="predicted"/>
<organism evidence="1 2">
    <name type="scientific">Bacillus cereus</name>
    <dbReference type="NCBI Taxonomy" id="1396"/>
    <lineage>
        <taxon>Bacteria</taxon>
        <taxon>Bacillati</taxon>
        <taxon>Bacillota</taxon>
        <taxon>Bacilli</taxon>
        <taxon>Bacillales</taxon>
        <taxon>Bacillaceae</taxon>
        <taxon>Bacillus</taxon>
        <taxon>Bacillus cereus group</taxon>
    </lineage>
</organism>
<reference evidence="1" key="1">
    <citation type="submission" date="2020-08" db="EMBL/GenBank/DDBJ databases">
        <title>Fungal Genomes of the International Space Station.</title>
        <authorList>
            <person name="Seuylemezian A."/>
            <person name="Singh N.K."/>
            <person name="Wood J."/>
            <person name="Venkateswaran K."/>
        </authorList>
    </citation>
    <scope>NUCLEOTIDE SEQUENCE</scope>
    <source>
        <strain evidence="1">I2-B2</strain>
    </source>
</reference>
<evidence type="ECO:0000313" key="1">
    <source>
        <dbReference type="EMBL" id="MBY0036319.1"/>
    </source>
</evidence>
<gene>
    <name evidence="1" type="ORF">H7U08_06980</name>
</gene>